<evidence type="ECO:0000313" key="2">
    <source>
        <dbReference type="EMBL" id="GMI01871.1"/>
    </source>
</evidence>
<reference evidence="3" key="1">
    <citation type="journal article" date="2023" name="Commun. Biol.">
        <title>Genome analysis of Parmales, the sister group of diatoms, reveals the evolutionary specialization of diatoms from phago-mixotrophs to photoautotrophs.</title>
        <authorList>
            <person name="Ban H."/>
            <person name="Sato S."/>
            <person name="Yoshikawa S."/>
            <person name="Yamada K."/>
            <person name="Nakamura Y."/>
            <person name="Ichinomiya M."/>
            <person name="Sato N."/>
            <person name="Blanc-Mathieu R."/>
            <person name="Endo H."/>
            <person name="Kuwata A."/>
            <person name="Ogata H."/>
        </authorList>
    </citation>
    <scope>NUCLEOTIDE SEQUENCE [LARGE SCALE GENOMIC DNA]</scope>
    <source>
        <strain evidence="3">NIES 3701</strain>
    </source>
</reference>
<evidence type="ECO:0008006" key="4">
    <source>
        <dbReference type="Google" id="ProtNLM"/>
    </source>
</evidence>
<proteinExistence type="predicted"/>
<dbReference type="AlphaFoldDB" id="A0A9W7F4E5"/>
<organism evidence="2 3">
    <name type="scientific">Triparma strigata</name>
    <dbReference type="NCBI Taxonomy" id="1606541"/>
    <lineage>
        <taxon>Eukaryota</taxon>
        <taxon>Sar</taxon>
        <taxon>Stramenopiles</taxon>
        <taxon>Ochrophyta</taxon>
        <taxon>Bolidophyceae</taxon>
        <taxon>Parmales</taxon>
        <taxon>Triparmaceae</taxon>
        <taxon>Triparma</taxon>
    </lineage>
</organism>
<keyword evidence="3" id="KW-1185">Reference proteome</keyword>
<dbReference type="Gene3D" id="2.60.120.650">
    <property type="entry name" value="Cupin"/>
    <property type="match status" value="1"/>
</dbReference>
<sequence>MLRSSAMFSVGMVVLALFLSAPKGEYSEVVTPMERSQHECVELPQYFPNLKSGVPLQEMDVVRPANFSSEEFFNDFFPVGRPVVLRGAANDMPGMKMLNFEFLLKHFGDEKSVAVSTVGGSSQDGCTDDRMPSPGQMLRLKKKHGSGVYLDLGPNTWGTGVFDGLFQLPGMLAGQEQAFISQPPTIYYGHPKEGYQKGLDCHQDFSSCSLNYQVQVNGTKRWWVHSPLSKDNSEPAFYFDVNAGDILVFAPQIWHQTQIIGEGDSLAVTFYGSLDLLWQGNPRQNRSFYEHLWHDSNCALGTPIESYQQCLGQWLSAPTYGAAVTSWLRLRFPMFRRSSELLFKIFTITYCEDDPSIMKGFEKAMGMTG</sequence>
<gene>
    <name evidence="2" type="ORF">TrST_g10443</name>
</gene>
<comment type="caution">
    <text evidence="2">The sequence shown here is derived from an EMBL/GenBank/DDBJ whole genome shotgun (WGS) entry which is preliminary data.</text>
</comment>
<feature type="chain" id="PRO_5040775478" description="JmjC domain-containing protein" evidence="1">
    <location>
        <begin position="28"/>
        <end position="369"/>
    </location>
</feature>
<name>A0A9W7F4E5_9STRA</name>
<evidence type="ECO:0000313" key="3">
    <source>
        <dbReference type="Proteomes" id="UP001165085"/>
    </source>
</evidence>
<feature type="signal peptide" evidence="1">
    <location>
        <begin position="1"/>
        <end position="27"/>
    </location>
</feature>
<protein>
    <recommendedName>
        <fullName evidence="4">JmjC domain-containing protein</fullName>
    </recommendedName>
</protein>
<accession>A0A9W7F4E5</accession>
<keyword evidence="1" id="KW-0732">Signal</keyword>
<dbReference type="Proteomes" id="UP001165085">
    <property type="component" value="Unassembled WGS sequence"/>
</dbReference>
<evidence type="ECO:0000256" key="1">
    <source>
        <dbReference type="SAM" id="SignalP"/>
    </source>
</evidence>
<dbReference type="EMBL" id="BRXY01000583">
    <property type="protein sequence ID" value="GMI01871.1"/>
    <property type="molecule type" value="Genomic_DNA"/>
</dbReference>
<dbReference type="SUPFAM" id="SSF51197">
    <property type="entry name" value="Clavaminate synthase-like"/>
    <property type="match status" value="1"/>
</dbReference>